<accession>T0YJ83</accession>
<keyword evidence="2 5" id="KW-0812">Transmembrane</keyword>
<reference evidence="7" key="1">
    <citation type="submission" date="2013-08" db="EMBL/GenBank/DDBJ databases">
        <authorList>
            <person name="Mendez C."/>
            <person name="Richter M."/>
            <person name="Ferrer M."/>
            <person name="Sanchez J."/>
        </authorList>
    </citation>
    <scope>NUCLEOTIDE SEQUENCE</scope>
</reference>
<evidence type="ECO:0000313" key="7">
    <source>
        <dbReference type="EMBL" id="EQD35466.1"/>
    </source>
</evidence>
<keyword evidence="4 5" id="KW-0472">Membrane</keyword>
<evidence type="ECO:0000256" key="2">
    <source>
        <dbReference type="ARBA" id="ARBA00022692"/>
    </source>
</evidence>
<dbReference type="EMBL" id="AUZX01013476">
    <property type="protein sequence ID" value="EQD35466.1"/>
    <property type="molecule type" value="Genomic_DNA"/>
</dbReference>
<proteinExistence type="predicted"/>
<dbReference type="PANTHER" id="PTHR23501">
    <property type="entry name" value="MAJOR FACILITATOR SUPERFAMILY"/>
    <property type="match status" value="1"/>
</dbReference>
<dbReference type="InterPro" id="IPR036259">
    <property type="entry name" value="MFS_trans_sf"/>
</dbReference>
<name>T0YJ83_9ZZZZ</name>
<sequence length="198" mass="21771">PDDATWVLTSYLISNAVVLTAAGWLSRTFGRKRFLLTCITLFAVASVMAGAAPNFPFLIFALVIQGAGGGALQPSAQAILLESFPFEKRGQAMAFYTFGVICAPVIGPTLGGWITDSFTWRWVFYINIPVAIVAFLMVQTYVEDPPYIRHAIKTRLDTVGFVLLSVWIAALQIMLDKGQDADWFGAVWVRWFAAIALL</sequence>
<feature type="transmembrane region" description="Helical" evidence="5">
    <location>
        <begin position="34"/>
        <end position="52"/>
    </location>
</feature>
<dbReference type="GO" id="GO:0005886">
    <property type="term" value="C:plasma membrane"/>
    <property type="evidence" value="ECO:0007669"/>
    <property type="project" value="TreeGrafter"/>
</dbReference>
<comment type="subcellular location">
    <subcellularLocation>
        <location evidence="1">Membrane</location>
        <topology evidence="1">Multi-pass membrane protein</topology>
    </subcellularLocation>
</comment>
<evidence type="ECO:0000256" key="1">
    <source>
        <dbReference type="ARBA" id="ARBA00004141"/>
    </source>
</evidence>
<comment type="caution">
    <text evidence="7">The sequence shown here is derived from an EMBL/GenBank/DDBJ whole genome shotgun (WGS) entry which is preliminary data.</text>
</comment>
<dbReference type="InterPro" id="IPR020846">
    <property type="entry name" value="MFS_dom"/>
</dbReference>
<dbReference type="GO" id="GO:0022857">
    <property type="term" value="F:transmembrane transporter activity"/>
    <property type="evidence" value="ECO:0007669"/>
    <property type="project" value="InterPro"/>
</dbReference>
<dbReference type="AlphaFoldDB" id="T0YJ83"/>
<feature type="domain" description="Major facilitator superfamily (MFS) profile" evidence="6">
    <location>
        <begin position="1"/>
        <end position="198"/>
    </location>
</feature>
<dbReference type="PROSITE" id="PS50850">
    <property type="entry name" value="MFS"/>
    <property type="match status" value="1"/>
</dbReference>
<feature type="transmembrane region" description="Helical" evidence="5">
    <location>
        <begin position="58"/>
        <end position="81"/>
    </location>
</feature>
<dbReference type="Pfam" id="PF07690">
    <property type="entry name" value="MFS_1"/>
    <property type="match status" value="1"/>
</dbReference>
<feature type="transmembrane region" description="Helical" evidence="5">
    <location>
        <begin position="154"/>
        <end position="175"/>
    </location>
</feature>
<feature type="transmembrane region" description="Helical" evidence="5">
    <location>
        <begin position="6"/>
        <end position="25"/>
    </location>
</feature>
<organism evidence="7">
    <name type="scientific">mine drainage metagenome</name>
    <dbReference type="NCBI Taxonomy" id="410659"/>
    <lineage>
        <taxon>unclassified sequences</taxon>
        <taxon>metagenomes</taxon>
        <taxon>ecological metagenomes</taxon>
    </lineage>
</organism>
<feature type="non-terminal residue" evidence="7">
    <location>
        <position position="198"/>
    </location>
</feature>
<protein>
    <submittedName>
        <fullName evidence="7">Drug resistance transporter, EmrB/QacA subfamily</fullName>
    </submittedName>
</protein>
<evidence type="ECO:0000256" key="3">
    <source>
        <dbReference type="ARBA" id="ARBA00022989"/>
    </source>
</evidence>
<evidence type="ECO:0000259" key="6">
    <source>
        <dbReference type="PROSITE" id="PS50850"/>
    </source>
</evidence>
<dbReference type="InterPro" id="IPR005829">
    <property type="entry name" value="Sugar_transporter_CS"/>
</dbReference>
<evidence type="ECO:0000256" key="4">
    <source>
        <dbReference type="ARBA" id="ARBA00023136"/>
    </source>
</evidence>
<dbReference type="InterPro" id="IPR011701">
    <property type="entry name" value="MFS"/>
</dbReference>
<feature type="transmembrane region" description="Helical" evidence="5">
    <location>
        <begin position="93"/>
        <end position="114"/>
    </location>
</feature>
<dbReference type="Gene3D" id="1.20.1720.10">
    <property type="entry name" value="Multidrug resistance protein D"/>
    <property type="match status" value="1"/>
</dbReference>
<keyword evidence="3 5" id="KW-1133">Transmembrane helix</keyword>
<dbReference type="PANTHER" id="PTHR23501:SF174">
    <property type="entry name" value="MULTIDRUG EXPORT PROTEIN EMRB-RELATED"/>
    <property type="match status" value="1"/>
</dbReference>
<dbReference type="SUPFAM" id="SSF103473">
    <property type="entry name" value="MFS general substrate transporter"/>
    <property type="match status" value="1"/>
</dbReference>
<feature type="non-terminal residue" evidence="7">
    <location>
        <position position="1"/>
    </location>
</feature>
<gene>
    <name evidence="7" type="ORF">B1A_18274</name>
</gene>
<feature type="transmembrane region" description="Helical" evidence="5">
    <location>
        <begin position="120"/>
        <end position="142"/>
    </location>
</feature>
<evidence type="ECO:0000256" key="5">
    <source>
        <dbReference type="SAM" id="Phobius"/>
    </source>
</evidence>
<reference evidence="7" key="2">
    <citation type="journal article" date="2014" name="ISME J.">
        <title>Microbial stratification in low pH oxic and suboxic macroscopic growths along an acid mine drainage.</title>
        <authorList>
            <person name="Mendez-Garcia C."/>
            <person name="Mesa V."/>
            <person name="Sprenger R.R."/>
            <person name="Richter M."/>
            <person name="Diez M.S."/>
            <person name="Solano J."/>
            <person name="Bargiela R."/>
            <person name="Golyshina O.V."/>
            <person name="Manteca A."/>
            <person name="Ramos J.L."/>
            <person name="Gallego J.R."/>
            <person name="Llorente I."/>
            <person name="Martins Dos Santos V.A."/>
            <person name="Jensen O.N."/>
            <person name="Pelaez A.I."/>
            <person name="Sanchez J."/>
            <person name="Ferrer M."/>
        </authorList>
    </citation>
    <scope>NUCLEOTIDE SEQUENCE</scope>
</reference>
<dbReference type="PROSITE" id="PS00217">
    <property type="entry name" value="SUGAR_TRANSPORT_2"/>
    <property type="match status" value="1"/>
</dbReference>